<evidence type="ECO:0000256" key="1">
    <source>
        <dbReference type="ARBA" id="ARBA00000111"/>
    </source>
</evidence>
<dbReference type="PANTHER" id="PTHR40457">
    <property type="entry name" value="PHOSPHOLIPASE A1"/>
    <property type="match status" value="1"/>
</dbReference>
<dbReference type="PANTHER" id="PTHR40457:SF1">
    <property type="entry name" value="PHOSPHOLIPASE A1"/>
    <property type="match status" value="1"/>
</dbReference>
<evidence type="ECO:0000313" key="22">
    <source>
        <dbReference type="Proteomes" id="UP000061457"/>
    </source>
</evidence>
<dbReference type="Gene3D" id="2.40.230.10">
    <property type="entry name" value="Phospholipase A1"/>
    <property type="match status" value="1"/>
</dbReference>
<keyword evidence="15 20" id="KW-0443">Lipid metabolism</keyword>
<dbReference type="PATRIC" id="fig|161398.10.peg.3200"/>
<evidence type="ECO:0000256" key="20">
    <source>
        <dbReference type="RuleBase" id="RU366027"/>
    </source>
</evidence>
<dbReference type="GO" id="GO:0009279">
    <property type="term" value="C:cell outer membrane"/>
    <property type="evidence" value="ECO:0007669"/>
    <property type="project" value="UniProtKB-SubCell"/>
</dbReference>
<dbReference type="AlphaFoldDB" id="A0A0S2K6B2"/>
<keyword evidence="22" id="KW-1185">Reference proteome</keyword>
<keyword evidence="16" id="KW-0472">Membrane</keyword>
<proteinExistence type="inferred from homology"/>
<keyword evidence="11" id="KW-0732">Signal</keyword>
<evidence type="ECO:0000256" key="12">
    <source>
        <dbReference type="ARBA" id="ARBA00022801"/>
    </source>
</evidence>
<evidence type="ECO:0000256" key="13">
    <source>
        <dbReference type="ARBA" id="ARBA00022837"/>
    </source>
</evidence>
<evidence type="ECO:0000256" key="16">
    <source>
        <dbReference type="ARBA" id="ARBA00023136"/>
    </source>
</evidence>
<comment type="similarity">
    <text evidence="3 20">Belongs to the phospholipase A1 family.</text>
</comment>
<comment type="catalytic activity">
    <reaction evidence="2 20">
        <text>a 1,2-diacyl-sn-glycero-3-phosphocholine + H2O = a 1-acyl-sn-glycero-3-phosphocholine + a fatty acid + H(+)</text>
        <dbReference type="Rhea" id="RHEA:15801"/>
        <dbReference type="ChEBI" id="CHEBI:15377"/>
        <dbReference type="ChEBI" id="CHEBI:15378"/>
        <dbReference type="ChEBI" id="CHEBI:28868"/>
        <dbReference type="ChEBI" id="CHEBI:57643"/>
        <dbReference type="ChEBI" id="CHEBI:58168"/>
        <dbReference type="EC" id="3.1.1.4"/>
    </reaction>
</comment>
<gene>
    <name evidence="21" type="ORF">PP2015_3142</name>
</gene>
<keyword evidence="8" id="KW-1134">Transmembrane beta strand</keyword>
<dbReference type="GO" id="GO:0004623">
    <property type="term" value="F:phospholipase A2 activity"/>
    <property type="evidence" value="ECO:0007669"/>
    <property type="project" value="UniProtKB-EC"/>
</dbReference>
<dbReference type="SUPFAM" id="SSF56931">
    <property type="entry name" value="Outer membrane phospholipase A (OMPLA)"/>
    <property type="match status" value="1"/>
</dbReference>
<dbReference type="STRING" id="161398.PP2015_3142"/>
<evidence type="ECO:0000256" key="17">
    <source>
        <dbReference type="ARBA" id="ARBA00023237"/>
    </source>
</evidence>
<dbReference type="GO" id="GO:0008970">
    <property type="term" value="F:phospholipase A1 activity"/>
    <property type="evidence" value="ECO:0007669"/>
    <property type="project" value="UniProtKB-EC"/>
</dbReference>
<dbReference type="PRINTS" id="PR01486">
    <property type="entry name" value="PHPHLIPASEA1"/>
</dbReference>
<feature type="binding site" description="in dimeric form" evidence="19">
    <location>
        <position position="225"/>
    </location>
    <ligand>
        <name>Ca(2+)</name>
        <dbReference type="ChEBI" id="CHEBI:29108"/>
        <label>1</label>
    </ligand>
</feature>
<evidence type="ECO:0000256" key="8">
    <source>
        <dbReference type="ARBA" id="ARBA00022452"/>
    </source>
</evidence>
<dbReference type="KEGG" id="pphe:PP2015_3142"/>
<evidence type="ECO:0000256" key="18">
    <source>
        <dbReference type="PIRSR" id="PIRSR603187-1"/>
    </source>
</evidence>
<dbReference type="GO" id="GO:0005509">
    <property type="term" value="F:calcium ion binding"/>
    <property type="evidence" value="ECO:0007669"/>
    <property type="project" value="TreeGrafter"/>
</dbReference>
<evidence type="ECO:0000256" key="2">
    <source>
        <dbReference type="ARBA" id="ARBA00001604"/>
    </source>
</evidence>
<keyword evidence="13 19" id="KW-0106">Calcium</keyword>
<keyword evidence="12 20" id="KW-0378">Hydrolase</keyword>
<dbReference type="EC" id="3.1.1.32" evidence="5 20"/>
<evidence type="ECO:0000256" key="4">
    <source>
        <dbReference type="ARBA" id="ARBA00011702"/>
    </source>
</evidence>
<keyword evidence="17 20" id="KW-0998">Cell outer membrane</keyword>
<sequence>MHLMYTHFVKGAYKEAIMRYLLTSLSILFTLPLLAFATETPMEEDEIDLVKQCVINELMNADDKALVADIKEKCSKLEAAKKFSLLDQRMARERVTQKNRNVLTPHHRNYILPVSYISQPNNRPFDGIKAISDEQGEPLDNFEVKYQLSLKVPIYTGFSDPDQAIYTAFTLQSYWQFYNKDISSPFRETNYEPEVFWINFLDDENVLWGDEMAVVVGLSHQSNGRSQPNSRSWNRLYANFIWENRGFVFSFKPWYRLPEDDKSDALEAKGDDNPDIYKYMGYFEFSGVYRQGDHEFGFMVRNNLNSDNRGALQLDWSFPMWGRLRGYAQYFNGYGESMIDYNADIQRFGIGILLTDIL</sequence>
<comment type="function">
    <text evidence="20">Hydrolysis of phosphatidylcholine with phospholipase A2 (EC 3.1.1.4) and phospholipase A1 (EC 3.1.1.32) activities.</text>
</comment>
<evidence type="ECO:0000256" key="11">
    <source>
        <dbReference type="ARBA" id="ARBA00022729"/>
    </source>
</evidence>
<protein>
    <recommendedName>
        <fullName evidence="7 20">Phospholipase A1</fullName>
        <ecNumber evidence="5 20">3.1.1.32</ecNumber>
        <ecNumber evidence="6 20">3.1.1.4</ecNumber>
    </recommendedName>
    <alternativeName>
        <fullName evidence="20">Phosphatidylcholine 1-acylhydrolase</fullName>
    </alternativeName>
</protein>
<dbReference type="CDD" id="cd00541">
    <property type="entry name" value="OMPLA"/>
    <property type="match status" value="1"/>
</dbReference>
<dbReference type="InterPro" id="IPR036541">
    <property type="entry name" value="PLipase_A1_sf"/>
</dbReference>
<dbReference type="EC" id="3.1.1.4" evidence="6 20"/>
<evidence type="ECO:0000256" key="6">
    <source>
        <dbReference type="ARBA" id="ARBA00013278"/>
    </source>
</evidence>
<dbReference type="Proteomes" id="UP000061457">
    <property type="component" value="Chromosome I"/>
</dbReference>
<evidence type="ECO:0000256" key="10">
    <source>
        <dbReference type="ARBA" id="ARBA00022723"/>
    </source>
</evidence>
<evidence type="ECO:0000256" key="19">
    <source>
        <dbReference type="PIRSR" id="PIRSR603187-2"/>
    </source>
</evidence>
<evidence type="ECO:0000256" key="9">
    <source>
        <dbReference type="ARBA" id="ARBA00022692"/>
    </source>
</evidence>
<reference evidence="21 22" key="1">
    <citation type="submission" date="2015-11" db="EMBL/GenBank/DDBJ databases">
        <authorList>
            <person name="Zhang Y."/>
            <person name="Guo Z."/>
        </authorList>
    </citation>
    <scope>NUCLEOTIDE SEQUENCE [LARGE SCALE GENOMIC DNA]</scope>
    <source>
        <strain evidence="21 22">KCTC 12086</strain>
    </source>
</reference>
<evidence type="ECO:0000313" key="21">
    <source>
        <dbReference type="EMBL" id="ALO43621.1"/>
    </source>
</evidence>
<feature type="active site" description="Proton acceptor" evidence="18">
    <location>
        <position position="220"/>
    </location>
</feature>
<organism evidence="21 22">
    <name type="scientific">Pseudoalteromonas phenolica</name>
    <dbReference type="NCBI Taxonomy" id="161398"/>
    <lineage>
        <taxon>Bacteria</taxon>
        <taxon>Pseudomonadati</taxon>
        <taxon>Pseudomonadota</taxon>
        <taxon>Gammaproteobacteria</taxon>
        <taxon>Alteromonadales</taxon>
        <taxon>Pseudoalteromonadaceae</taxon>
        <taxon>Pseudoalteromonas</taxon>
    </lineage>
</organism>
<dbReference type="InterPro" id="IPR003187">
    <property type="entry name" value="PLipase_A1"/>
</dbReference>
<dbReference type="EMBL" id="CP013187">
    <property type="protein sequence ID" value="ALO43621.1"/>
    <property type="molecule type" value="Genomic_DNA"/>
</dbReference>
<dbReference type="Pfam" id="PF02253">
    <property type="entry name" value="PLA1"/>
    <property type="match status" value="1"/>
</dbReference>
<evidence type="ECO:0000256" key="7">
    <source>
        <dbReference type="ARBA" id="ARBA00021726"/>
    </source>
</evidence>
<feature type="binding site" description="in dimeric form" evidence="19">
    <location>
        <position position="272"/>
    </location>
    <ligand>
        <name>Ca(2+)</name>
        <dbReference type="ChEBI" id="CHEBI:29108"/>
        <label>1</label>
    </ligand>
</feature>
<name>A0A0S2K6B2_9GAMM</name>
<feature type="active site" description="Nucleophile" evidence="18">
    <location>
        <position position="222"/>
    </location>
</feature>
<dbReference type="GO" id="GO:0016042">
    <property type="term" value="P:lipid catabolic process"/>
    <property type="evidence" value="ECO:0007669"/>
    <property type="project" value="UniProtKB-KW"/>
</dbReference>
<keyword evidence="10 19" id="KW-0479">Metal-binding</keyword>
<keyword evidence="9" id="KW-0812">Transmembrane</keyword>
<comment type="subcellular location">
    <subcellularLocation>
        <location evidence="20">Cell outer membrane</location>
        <topology evidence="20">Multi-pass membrane protein</topology>
    </subcellularLocation>
    <text evidence="20">One of the very few enzymes located there.</text>
</comment>
<evidence type="ECO:0000256" key="5">
    <source>
        <dbReference type="ARBA" id="ARBA00013179"/>
    </source>
</evidence>
<comment type="subunit">
    <text evidence="4 20">Homodimer; dimerization is reversible, and the dimeric form is the active one.</text>
</comment>
<feature type="binding site" description="in dimeric form" evidence="19">
    <location>
        <position position="230"/>
    </location>
    <ligand>
        <name>Ca(2+)</name>
        <dbReference type="ChEBI" id="CHEBI:29108"/>
        <label>1</label>
    </ligand>
</feature>
<evidence type="ECO:0000256" key="14">
    <source>
        <dbReference type="ARBA" id="ARBA00022963"/>
    </source>
</evidence>
<comment type="cofactor">
    <cofactor evidence="20">
        <name>Ca(2+)</name>
        <dbReference type="ChEBI" id="CHEBI:29108"/>
    </cofactor>
    <text evidence="20">Binds 1 Ca(2+) ion per monomer. In the dimeric form the Ca(2+) is bound by different amino acids with binding of each Ca(2+) shared with ligands coming from each monomer. The Ca(2+) ion may have a role in catalysis.</text>
</comment>
<evidence type="ECO:0000256" key="15">
    <source>
        <dbReference type="ARBA" id="ARBA00023098"/>
    </source>
</evidence>
<comment type="catalytic activity">
    <reaction evidence="1 20">
        <text>a 1,2-diacyl-sn-glycero-3-phosphocholine + H2O = a 2-acyl-sn-glycero-3-phosphocholine + a fatty acid + H(+)</text>
        <dbReference type="Rhea" id="RHEA:18689"/>
        <dbReference type="ChEBI" id="CHEBI:15377"/>
        <dbReference type="ChEBI" id="CHEBI:15378"/>
        <dbReference type="ChEBI" id="CHEBI:28868"/>
        <dbReference type="ChEBI" id="CHEBI:57643"/>
        <dbReference type="ChEBI" id="CHEBI:57875"/>
        <dbReference type="EC" id="3.1.1.32"/>
    </reaction>
</comment>
<evidence type="ECO:0000256" key="3">
    <source>
        <dbReference type="ARBA" id="ARBA00010525"/>
    </source>
</evidence>
<keyword evidence="14 20" id="KW-0442">Lipid degradation</keyword>
<feature type="binding site" description="in dimeric form" evidence="19">
    <location>
        <position position="183"/>
    </location>
    <ligand>
        <name>Ca(2+)</name>
        <dbReference type="ChEBI" id="CHEBI:29108"/>
        <label>1</label>
    </ligand>
</feature>
<accession>A0A0S2K6B2</accession>